<keyword evidence="1" id="KW-0472">Membrane</keyword>
<evidence type="ECO:0000313" key="2">
    <source>
        <dbReference type="EMBL" id="KAF5654108.1"/>
    </source>
</evidence>
<reference evidence="2 3" key="1">
    <citation type="submission" date="2020-05" db="EMBL/GenBank/DDBJ databases">
        <title>Identification and distribution of gene clusters putatively required for synthesis of sphingolipid metabolism inhibitors in phylogenetically diverse species of the filamentous fungus Fusarium.</title>
        <authorList>
            <person name="Kim H.-S."/>
            <person name="Busman M."/>
            <person name="Brown D.W."/>
            <person name="Divon H."/>
            <person name="Uhlig S."/>
            <person name="Proctor R.H."/>
        </authorList>
    </citation>
    <scope>NUCLEOTIDE SEQUENCE [LARGE SCALE GENOMIC DNA]</scope>
    <source>
        <strain evidence="2 3">NRRL 20693</strain>
    </source>
</reference>
<gene>
    <name evidence="2" type="ORF">FHETE_11342</name>
</gene>
<organism evidence="2 3">
    <name type="scientific">Fusarium heterosporum</name>
    <dbReference type="NCBI Taxonomy" id="42747"/>
    <lineage>
        <taxon>Eukaryota</taxon>
        <taxon>Fungi</taxon>
        <taxon>Dikarya</taxon>
        <taxon>Ascomycota</taxon>
        <taxon>Pezizomycotina</taxon>
        <taxon>Sordariomycetes</taxon>
        <taxon>Hypocreomycetidae</taxon>
        <taxon>Hypocreales</taxon>
        <taxon>Nectriaceae</taxon>
        <taxon>Fusarium</taxon>
        <taxon>Fusarium heterosporum species complex</taxon>
    </lineage>
</organism>
<name>A0A8H5WDB1_FUSHE</name>
<dbReference type="AlphaFoldDB" id="A0A8H5WDB1"/>
<keyword evidence="1" id="KW-0812">Transmembrane</keyword>
<keyword evidence="1" id="KW-1133">Transmembrane helix</keyword>
<proteinExistence type="predicted"/>
<evidence type="ECO:0000313" key="3">
    <source>
        <dbReference type="Proteomes" id="UP000567885"/>
    </source>
</evidence>
<dbReference type="Proteomes" id="UP000567885">
    <property type="component" value="Unassembled WGS sequence"/>
</dbReference>
<feature type="transmembrane region" description="Helical" evidence="1">
    <location>
        <begin position="209"/>
        <end position="230"/>
    </location>
</feature>
<comment type="caution">
    <text evidence="2">The sequence shown here is derived from an EMBL/GenBank/DDBJ whole genome shotgun (WGS) entry which is preliminary data.</text>
</comment>
<dbReference type="OrthoDB" id="5425247at2759"/>
<keyword evidence="3" id="KW-1185">Reference proteome</keyword>
<sequence>MSTSFLFPFALLDEVREHLGDGSDLFELVGEQSKLFFDAGRSEADNNPRLEAFSAAFQQRDAIARGDHNLLNTLKSQTNQDLKANIDAISKSRGKAFLEAINKSDKKHYHICPSNGGYMWVIPLSVQTEKLSDNKINTRATVSVGSFSKNTNFMGISTRSWTSIPGTIANGGISFMVSRIVAEFFASRVADMIYKVSFQVAVAAVAAKIAGLVAASLIMIVAYLVVMFIIDFIHRSYGLTVNIYNYSEPTSWVFNDWYNDNSKIDDMGGTENFVVTLDKVSSMIVNGCKLSVFACEYRIRETQALDFTWNMLSIAMSAMT</sequence>
<protein>
    <submittedName>
        <fullName evidence="2">Pyk10-binding 1</fullName>
    </submittedName>
</protein>
<accession>A0A8H5WDB1</accession>
<evidence type="ECO:0000256" key="1">
    <source>
        <dbReference type="SAM" id="Phobius"/>
    </source>
</evidence>
<dbReference type="EMBL" id="JAAGWQ010000532">
    <property type="protein sequence ID" value="KAF5654108.1"/>
    <property type="molecule type" value="Genomic_DNA"/>
</dbReference>